<keyword evidence="1" id="KW-0732">Signal</keyword>
<accession>A0A2N5X0Q7</accession>
<feature type="signal peptide" evidence="1">
    <location>
        <begin position="1"/>
        <end position="24"/>
    </location>
</feature>
<feature type="chain" id="PRO_5014814548" evidence="1">
    <location>
        <begin position="25"/>
        <end position="173"/>
    </location>
</feature>
<dbReference type="OrthoDB" id="5395931at2"/>
<dbReference type="Proteomes" id="UP000235005">
    <property type="component" value="Unassembled WGS sequence"/>
</dbReference>
<proteinExistence type="predicted"/>
<evidence type="ECO:0000313" key="3">
    <source>
        <dbReference type="Proteomes" id="UP000235005"/>
    </source>
</evidence>
<dbReference type="AlphaFoldDB" id="A0A2N5X0Q7"/>
<reference evidence="2 3" key="1">
    <citation type="submission" date="2018-01" db="EMBL/GenBank/DDBJ databases">
        <title>The draft genome sequence of Halioglobus lutimaris HF004.</title>
        <authorList>
            <person name="Du Z.-J."/>
            <person name="Shi M.-J."/>
        </authorList>
    </citation>
    <scope>NUCLEOTIDE SEQUENCE [LARGE SCALE GENOMIC DNA]</scope>
    <source>
        <strain evidence="2 3">HF004</strain>
    </source>
</reference>
<evidence type="ECO:0000313" key="2">
    <source>
        <dbReference type="EMBL" id="PLW68058.1"/>
    </source>
</evidence>
<dbReference type="RefSeq" id="WP_076001623.1">
    <property type="nucleotide sequence ID" value="NZ_PKUS01000019.1"/>
</dbReference>
<dbReference type="EMBL" id="PKUS01000019">
    <property type="protein sequence ID" value="PLW68058.1"/>
    <property type="molecule type" value="Genomic_DNA"/>
</dbReference>
<protein>
    <submittedName>
        <fullName evidence="2">AraC family transcriptional regulator</fullName>
    </submittedName>
</protein>
<evidence type="ECO:0000256" key="1">
    <source>
        <dbReference type="SAM" id="SignalP"/>
    </source>
</evidence>
<comment type="caution">
    <text evidence="2">The sequence shown here is derived from an EMBL/GenBank/DDBJ whole genome shotgun (WGS) entry which is preliminary data.</text>
</comment>
<sequence length="173" mass="19545">MRRPGRWLARSLFLILLAPSLVFAADEVSLGEQIEDIKQQTLQLNRDLFILEEELLFPSNTQMAVYLSMDVGTFFALDAVKLTIDGTVVANYLYTERQVDALQRGGIHRLYMGNVKNGDHEIVAVFTGRGPKGRDYRRATQLQVAKTAGAKNLELLISDSESLQQPEFSVREW</sequence>
<gene>
    <name evidence="2" type="ORF">C0039_13930</name>
</gene>
<organism evidence="2 3">
    <name type="scientific">Pseudohalioglobus lutimaris</name>
    <dbReference type="NCBI Taxonomy" id="1737061"/>
    <lineage>
        <taxon>Bacteria</taxon>
        <taxon>Pseudomonadati</taxon>
        <taxon>Pseudomonadota</taxon>
        <taxon>Gammaproteobacteria</taxon>
        <taxon>Cellvibrionales</taxon>
        <taxon>Halieaceae</taxon>
        <taxon>Pseudohalioglobus</taxon>
    </lineage>
</organism>
<name>A0A2N5X0Q7_9GAMM</name>
<keyword evidence="3" id="KW-1185">Reference proteome</keyword>